<dbReference type="InterPro" id="IPR036390">
    <property type="entry name" value="WH_DNA-bd_sf"/>
</dbReference>
<proteinExistence type="inferred from homology"/>
<dbReference type="Gene3D" id="1.10.10.10">
    <property type="entry name" value="Winged helix-like DNA-binding domain superfamily/Winged helix DNA-binding domain"/>
    <property type="match status" value="1"/>
</dbReference>
<dbReference type="GO" id="GO:0003700">
    <property type="term" value="F:DNA-binding transcription factor activity"/>
    <property type="evidence" value="ECO:0007669"/>
    <property type="project" value="InterPro"/>
</dbReference>
<dbReference type="InterPro" id="IPR036388">
    <property type="entry name" value="WH-like_DNA-bd_sf"/>
</dbReference>
<protein>
    <recommendedName>
        <fullName evidence="5">HTH lysR-type domain-containing protein</fullName>
    </recommendedName>
</protein>
<reference evidence="6" key="1">
    <citation type="submission" date="2018-05" db="EMBL/GenBank/DDBJ databases">
        <authorList>
            <person name="Lanie J.A."/>
            <person name="Ng W.-L."/>
            <person name="Kazmierczak K.M."/>
            <person name="Andrzejewski T.M."/>
            <person name="Davidsen T.M."/>
            <person name="Wayne K.J."/>
            <person name="Tettelin H."/>
            <person name="Glass J.I."/>
            <person name="Rusch D."/>
            <person name="Podicherti R."/>
            <person name="Tsui H.-C.T."/>
            <person name="Winkler M.E."/>
        </authorList>
    </citation>
    <scope>NUCLEOTIDE SEQUENCE</scope>
</reference>
<dbReference type="CDD" id="cd05466">
    <property type="entry name" value="PBP2_LTTR_substrate"/>
    <property type="match status" value="1"/>
</dbReference>
<dbReference type="Gene3D" id="3.40.190.290">
    <property type="match status" value="1"/>
</dbReference>
<dbReference type="AlphaFoldDB" id="A0A381S802"/>
<keyword evidence="4" id="KW-0804">Transcription</keyword>
<dbReference type="SUPFAM" id="SSF46785">
    <property type="entry name" value="Winged helix' DNA-binding domain"/>
    <property type="match status" value="1"/>
</dbReference>
<dbReference type="SUPFAM" id="SSF53850">
    <property type="entry name" value="Periplasmic binding protein-like II"/>
    <property type="match status" value="1"/>
</dbReference>
<dbReference type="PROSITE" id="PS50931">
    <property type="entry name" value="HTH_LYSR"/>
    <property type="match status" value="1"/>
</dbReference>
<dbReference type="PANTHER" id="PTHR30126:SF80">
    <property type="entry name" value="TRANSCRIPTIONAL REGULATOR-RELATED"/>
    <property type="match status" value="1"/>
</dbReference>
<gene>
    <name evidence="6" type="ORF">METZ01_LOCUS53074</name>
</gene>
<dbReference type="InterPro" id="IPR000847">
    <property type="entry name" value="LysR_HTH_N"/>
</dbReference>
<evidence type="ECO:0000256" key="2">
    <source>
        <dbReference type="ARBA" id="ARBA00023015"/>
    </source>
</evidence>
<feature type="non-terminal residue" evidence="6">
    <location>
        <position position="1"/>
    </location>
</feature>
<evidence type="ECO:0000256" key="1">
    <source>
        <dbReference type="ARBA" id="ARBA00009437"/>
    </source>
</evidence>
<dbReference type="Pfam" id="PF03466">
    <property type="entry name" value="LysR_substrate"/>
    <property type="match status" value="1"/>
</dbReference>
<evidence type="ECO:0000313" key="6">
    <source>
        <dbReference type="EMBL" id="SVA00220.1"/>
    </source>
</evidence>
<sequence length="284" mass="32738">MLSIEYRYFYQSALDSSFRKAADNLNINSSAVVRQIHKLEDNLQLKLFIRSSKGLELTSHGHKLFKYVTEQVERNELFLENIQDQENDLESIITISTVETIAIYFLGGIVKEFQDKYNNVRFNIIAKKPDSIIDDLILNKCEIGITFTKEIPKSLNIIFENNFPVGILCSPQHFLAQNEFINVHECLEYPLVFHPGTLTLWKKLQRELGFKAFMPKPIMIANSYALIKNYLIKNKNSLFFSTKLGALDELNKGLLVYKKVKNKTLLNNNIGILVSKNKIINQIT</sequence>
<feature type="domain" description="HTH lysR-type" evidence="5">
    <location>
        <begin position="1"/>
        <end position="58"/>
    </location>
</feature>
<comment type="similarity">
    <text evidence="1">Belongs to the LysR transcriptional regulatory family.</text>
</comment>
<dbReference type="GO" id="GO:0000976">
    <property type="term" value="F:transcription cis-regulatory region binding"/>
    <property type="evidence" value="ECO:0007669"/>
    <property type="project" value="TreeGrafter"/>
</dbReference>
<keyword evidence="2" id="KW-0805">Transcription regulation</keyword>
<dbReference type="Pfam" id="PF00126">
    <property type="entry name" value="HTH_1"/>
    <property type="match status" value="1"/>
</dbReference>
<name>A0A381S802_9ZZZZ</name>
<feature type="non-terminal residue" evidence="6">
    <location>
        <position position="284"/>
    </location>
</feature>
<dbReference type="EMBL" id="UINC01002779">
    <property type="protein sequence ID" value="SVA00220.1"/>
    <property type="molecule type" value="Genomic_DNA"/>
</dbReference>
<dbReference type="InterPro" id="IPR005119">
    <property type="entry name" value="LysR_subst-bd"/>
</dbReference>
<keyword evidence="3" id="KW-0238">DNA-binding</keyword>
<evidence type="ECO:0000256" key="4">
    <source>
        <dbReference type="ARBA" id="ARBA00023163"/>
    </source>
</evidence>
<accession>A0A381S802</accession>
<evidence type="ECO:0000256" key="3">
    <source>
        <dbReference type="ARBA" id="ARBA00023125"/>
    </source>
</evidence>
<organism evidence="6">
    <name type="scientific">marine metagenome</name>
    <dbReference type="NCBI Taxonomy" id="408172"/>
    <lineage>
        <taxon>unclassified sequences</taxon>
        <taxon>metagenomes</taxon>
        <taxon>ecological metagenomes</taxon>
    </lineage>
</organism>
<dbReference type="PANTHER" id="PTHR30126">
    <property type="entry name" value="HTH-TYPE TRANSCRIPTIONAL REGULATOR"/>
    <property type="match status" value="1"/>
</dbReference>
<evidence type="ECO:0000259" key="5">
    <source>
        <dbReference type="PROSITE" id="PS50931"/>
    </source>
</evidence>